<keyword evidence="4" id="KW-1003">Cell membrane</keyword>
<dbReference type="InterPro" id="IPR011990">
    <property type="entry name" value="TPR-like_helical_dom_sf"/>
</dbReference>
<comment type="function">
    <text evidence="1">Involved in a late step of protoheme IX synthesis.</text>
</comment>
<proteinExistence type="predicted"/>
<feature type="domain" description="HemY N-terminal" evidence="11">
    <location>
        <begin position="27"/>
        <end position="133"/>
    </location>
</feature>
<dbReference type="GO" id="GO:0006779">
    <property type="term" value="P:porphyrin-containing compound biosynthetic process"/>
    <property type="evidence" value="ECO:0007669"/>
    <property type="project" value="UniProtKB-KW"/>
</dbReference>
<evidence type="ECO:0000256" key="2">
    <source>
        <dbReference type="ARBA" id="ARBA00004429"/>
    </source>
</evidence>
<name>A0A1V0M030_ECTOL</name>
<keyword evidence="6 10" id="KW-0812">Transmembrane</keyword>
<dbReference type="GO" id="GO:0042168">
    <property type="term" value="P:heme metabolic process"/>
    <property type="evidence" value="ECO:0007669"/>
    <property type="project" value="InterPro"/>
</dbReference>
<organism evidence="12">
    <name type="scientific">Ectopseudomonas oleovorans</name>
    <name type="common">Pseudomonas oleovorans</name>
    <dbReference type="NCBI Taxonomy" id="301"/>
    <lineage>
        <taxon>Bacteria</taxon>
        <taxon>Pseudomonadati</taxon>
        <taxon>Pseudomonadota</taxon>
        <taxon>Gammaproteobacteria</taxon>
        <taxon>Pseudomonadales</taxon>
        <taxon>Pseudomonadaceae</taxon>
        <taxon>Ectopseudomonas</taxon>
    </lineage>
</organism>
<evidence type="ECO:0000313" key="12">
    <source>
        <dbReference type="EMBL" id="ARD68212.1"/>
    </source>
</evidence>
<dbReference type="AlphaFoldDB" id="A0A1V0M030"/>
<keyword evidence="7 10" id="KW-1133">Transmembrane helix</keyword>
<comment type="pathway">
    <text evidence="3">Porphyrin-containing compound metabolism; protoheme biosynthesis.</text>
</comment>
<dbReference type="Gene3D" id="1.25.40.10">
    <property type="entry name" value="Tetratricopeptide repeat domain"/>
    <property type="match status" value="2"/>
</dbReference>
<sequence>MIRAILLLLLVVATATLLGLAIAEHSGYVLIAWKGLRYESSLWVFLFLVGLAWLLFHALRWGWRLLRASGGLVNPWSQRNHGRRAQLSADKGLLDLAEGRWERAMRHLQRAAEGERQPLLHYLGAARAANKLGRYAESDAFLERALQRQPQAELAIALSHAELQQARGDLAGAQETLQAMRARHPQHRHVLRQLQRLLLARGDWAALLELLPELRKGKVLAGEELASLEREVWRVRLGAAGEAGLERGETALQPLSAAWQQLSAAQRSDPELLAAYVAQLHALGAEEEAETVLRKALKQTYDSRLVQLYGLQRGSDPARQLQTAEALLRQQPDDPQLLLCLGRLCLQNQLWGKAQEYFELSLQQARSAETCAELARLLARQGELQASNQLFEESLALQGQRLPELPQPTPV</sequence>
<keyword evidence="9" id="KW-0627">Porphyrin biosynthesis</keyword>
<dbReference type="GO" id="GO:0005886">
    <property type="term" value="C:plasma membrane"/>
    <property type="evidence" value="ECO:0007669"/>
    <property type="project" value="UniProtKB-SubCell"/>
</dbReference>
<keyword evidence="8 10" id="KW-0472">Membrane</keyword>
<evidence type="ECO:0000256" key="5">
    <source>
        <dbReference type="ARBA" id="ARBA00022519"/>
    </source>
</evidence>
<evidence type="ECO:0000256" key="6">
    <source>
        <dbReference type="ARBA" id="ARBA00022692"/>
    </source>
</evidence>
<dbReference type="EMBL" id="KX858710">
    <property type="protein sequence ID" value="ARD68212.1"/>
    <property type="molecule type" value="Genomic_DNA"/>
</dbReference>
<evidence type="ECO:0000256" key="3">
    <source>
        <dbReference type="ARBA" id="ARBA00004744"/>
    </source>
</evidence>
<evidence type="ECO:0000256" key="4">
    <source>
        <dbReference type="ARBA" id="ARBA00022475"/>
    </source>
</evidence>
<dbReference type="SUPFAM" id="SSF48452">
    <property type="entry name" value="TPR-like"/>
    <property type="match status" value="1"/>
</dbReference>
<evidence type="ECO:0000256" key="9">
    <source>
        <dbReference type="ARBA" id="ARBA00023244"/>
    </source>
</evidence>
<dbReference type="NCBIfam" id="TIGR00540">
    <property type="entry name" value="TPR_hemY_coli"/>
    <property type="match status" value="1"/>
</dbReference>
<dbReference type="InterPro" id="IPR010817">
    <property type="entry name" value="HemY_N"/>
</dbReference>
<dbReference type="InterPro" id="IPR005254">
    <property type="entry name" value="Heme_biosyn_assoc_TPR_pro"/>
</dbReference>
<keyword evidence="5" id="KW-0997">Cell inner membrane</keyword>
<feature type="transmembrane region" description="Helical" evidence="10">
    <location>
        <begin position="42"/>
        <end position="59"/>
    </location>
</feature>
<evidence type="ECO:0000256" key="7">
    <source>
        <dbReference type="ARBA" id="ARBA00022989"/>
    </source>
</evidence>
<evidence type="ECO:0000256" key="8">
    <source>
        <dbReference type="ARBA" id="ARBA00023136"/>
    </source>
</evidence>
<evidence type="ECO:0000256" key="1">
    <source>
        <dbReference type="ARBA" id="ARBA00002962"/>
    </source>
</evidence>
<accession>A0A1V0M030</accession>
<dbReference type="UniPathway" id="UPA00252"/>
<gene>
    <name evidence="12" type="primary">hemY</name>
</gene>
<dbReference type="Pfam" id="PF07219">
    <property type="entry name" value="HemY_N"/>
    <property type="match status" value="1"/>
</dbReference>
<protein>
    <submittedName>
        <fullName evidence="12">Protoporphyrinogen oxidase</fullName>
    </submittedName>
</protein>
<evidence type="ECO:0000256" key="10">
    <source>
        <dbReference type="SAM" id="Phobius"/>
    </source>
</evidence>
<reference evidence="12" key="1">
    <citation type="submission" date="2016-09" db="EMBL/GenBank/DDBJ databases">
        <title>Identification of colonizing-related genes involved in the interaction between the biocontrol agent Pseudomonas pseudoalcaligenes AVO110 and the soilborne pathogen R. necatrix.</title>
        <authorList>
            <person name="Pliego C."/>
            <person name="Crespo I."/>
            <person name="Perez-Martinez I."/>
            <person name="Pintado A."/>
            <person name="De Vicente A."/>
            <person name="Cazorla F.M."/>
            <person name="Ramos C.J."/>
        </authorList>
    </citation>
    <scope>NUCLEOTIDE SEQUENCE</scope>
    <source>
        <strain evidence="12">AVO110</strain>
    </source>
</reference>
<comment type="subcellular location">
    <subcellularLocation>
        <location evidence="2">Cell inner membrane</location>
        <topology evidence="2">Multi-pass membrane protein</topology>
    </subcellularLocation>
</comment>
<evidence type="ECO:0000259" key="11">
    <source>
        <dbReference type="Pfam" id="PF07219"/>
    </source>
</evidence>